<proteinExistence type="predicted"/>
<evidence type="ECO:0000259" key="3">
    <source>
        <dbReference type="Pfam" id="PF08279"/>
    </source>
</evidence>
<dbReference type="InterPro" id="IPR004173">
    <property type="entry name" value="3H_domain"/>
</dbReference>
<dbReference type="SUPFAM" id="SSF75500">
    <property type="entry name" value="Putative transcriptional regulator TM1602, C-terminal domain"/>
    <property type="match status" value="1"/>
</dbReference>
<dbReference type="PANTHER" id="PTHR40068:SF1">
    <property type="entry name" value="TRANSCRIPTION REPRESSOR NIAR-RELATED"/>
    <property type="match status" value="1"/>
</dbReference>
<dbReference type="Gene3D" id="3.30.1340.20">
    <property type="entry name" value="3H domain"/>
    <property type="match status" value="1"/>
</dbReference>
<dbReference type="PANTHER" id="PTHR40068">
    <property type="entry name" value="TRANSCRIPTION REPRESSOR NIAR-RELATED"/>
    <property type="match status" value="1"/>
</dbReference>
<dbReference type="GO" id="GO:0046872">
    <property type="term" value="F:metal ion binding"/>
    <property type="evidence" value="ECO:0007669"/>
    <property type="project" value="UniProtKB-KW"/>
</dbReference>
<dbReference type="InterPro" id="IPR036388">
    <property type="entry name" value="WH-like_DNA-bd_sf"/>
</dbReference>
<sequence length="176" mass="19471">MNAKARRKEILNTLRGSDVPVSASSLAQQLAVSRQIIVGDVALLRASGEKIASTPRGYIFEDPSSAAFPFEGLIACCHAPEQLQEELYTIVDFGGYVINVMIEHPLYGQLSGALNLGSRYDVDLFLKQVREEDNAKPLSILTNGVHLHRIGCRDKETFDRIRNSLENKKIIFASPD</sequence>
<evidence type="ECO:0000259" key="2">
    <source>
        <dbReference type="Pfam" id="PF02829"/>
    </source>
</evidence>
<evidence type="ECO:0000313" key="4">
    <source>
        <dbReference type="EMBL" id="MBC6680621.1"/>
    </source>
</evidence>
<evidence type="ECO:0000256" key="1">
    <source>
        <dbReference type="PIRSR" id="PIRSR037847-1"/>
    </source>
</evidence>
<feature type="binding site" evidence="1">
    <location>
        <position position="78"/>
    </location>
    <ligand>
        <name>Ni(2+)</name>
        <dbReference type="ChEBI" id="CHEBI:49786"/>
    </ligand>
</feature>
<dbReference type="RefSeq" id="WP_187303720.1">
    <property type="nucleotide sequence ID" value="NZ_JACRYT010000016.1"/>
</dbReference>
<keyword evidence="5" id="KW-1185">Reference proteome</keyword>
<feature type="domain" description="3H" evidence="2">
    <location>
        <begin position="74"/>
        <end position="170"/>
    </location>
</feature>
<comment type="caution">
    <text evidence="4">The sequence shown here is derived from an EMBL/GenBank/DDBJ whole genome shotgun (WGS) entry which is preliminary data.</text>
</comment>
<dbReference type="AlphaFoldDB" id="A0A923SRF9"/>
<feature type="binding site" evidence="1">
    <location>
        <position position="146"/>
    </location>
    <ligand>
        <name>Ni(2+)</name>
        <dbReference type="ChEBI" id="CHEBI:49786"/>
    </ligand>
</feature>
<dbReference type="PIRSF" id="PIRSF037847">
    <property type="entry name" value="NiaR"/>
    <property type="match status" value="1"/>
</dbReference>
<dbReference type="Pfam" id="PF02829">
    <property type="entry name" value="3H"/>
    <property type="match status" value="1"/>
</dbReference>
<reference evidence="4" key="1">
    <citation type="submission" date="2020-08" db="EMBL/GenBank/DDBJ databases">
        <title>Genome public.</title>
        <authorList>
            <person name="Liu C."/>
            <person name="Sun Q."/>
        </authorList>
    </citation>
    <scope>NUCLEOTIDE SEQUENCE</scope>
    <source>
        <strain evidence="4">BX12</strain>
    </source>
</reference>
<gene>
    <name evidence="4" type="ORF">H9L42_12400</name>
</gene>
<dbReference type="EMBL" id="JACRYT010000016">
    <property type="protein sequence ID" value="MBC6680621.1"/>
    <property type="molecule type" value="Genomic_DNA"/>
</dbReference>
<organism evidence="4 5">
    <name type="scientific">Zhenpiania hominis</name>
    <dbReference type="NCBI Taxonomy" id="2763644"/>
    <lineage>
        <taxon>Bacteria</taxon>
        <taxon>Bacillati</taxon>
        <taxon>Bacillota</taxon>
        <taxon>Clostridia</taxon>
        <taxon>Peptostreptococcales</taxon>
        <taxon>Anaerovoracaceae</taxon>
        <taxon>Zhenpiania</taxon>
    </lineage>
</organism>
<accession>A0A923SRF9</accession>
<dbReference type="InterPro" id="IPR026043">
    <property type="entry name" value="NadR"/>
</dbReference>
<evidence type="ECO:0000313" key="5">
    <source>
        <dbReference type="Proteomes" id="UP000602647"/>
    </source>
</evidence>
<dbReference type="InterPro" id="IPR036390">
    <property type="entry name" value="WH_DNA-bd_sf"/>
</dbReference>
<name>A0A923SRF9_9FIRM</name>
<dbReference type="SUPFAM" id="SSF46785">
    <property type="entry name" value="Winged helix' DNA-binding domain"/>
    <property type="match status" value="1"/>
</dbReference>
<dbReference type="InterPro" id="IPR035922">
    <property type="entry name" value="3H_dom_sf"/>
</dbReference>
<dbReference type="InterPro" id="IPR013196">
    <property type="entry name" value="HTH_11"/>
</dbReference>
<feature type="binding site" evidence="1">
    <location>
        <position position="86"/>
    </location>
    <ligand>
        <name>Ni(2+)</name>
        <dbReference type="ChEBI" id="CHEBI:49786"/>
    </ligand>
</feature>
<feature type="binding site" evidence="1">
    <location>
        <position position="148"/>
    </location>
    <ligand>
        <name>Ni(2+)</name>
        <dbReference type="ChEBI" id="CHEBI:49786"/>
    </ligand>
</feature>
<feature type="domain" description="Helix-turn-helix type 11" evidence="3">
    <location>
        <begin position="6"/>
        <end position="59"/>
    </location>
</feature>
<dbReference type="Gene3D" id="1.10.10.10">
    <property type="entry name" value="Winged helix-like DNA-binding domain superfamily/Winged helix DNA-binding domain"/>
    <property type="match status" value="1"/>
</dbReference>
<keyword evidence="1" id="KW-0479">Metal-binding</keyword>
<dbReference type="Proteomes" id="UP000602647">
    <property type="component" value="Unassembled WGS sequence"/>
</dbReference>
<protein>
    <submittedName>
        <fullName evidence="4">Transcription repressor NadR</fullName>
    </submittedName>
</protein>
<keyword evidence="1" id="KW-0533">Nickel</keyword>
<dbReference type="Pfam" id="PF08279">
    <property type="entry name" value="HTH_11"/>
    <property type="match status" value="1"/>
</dbReference>